<name>U4QFN7_LACHE</name>
<dbReference type="Proteomes" id="UP000017243">
    <property type="component" value="Unassembled WGS sequence"/>
</dbReference>
<dbReference type="EMBL" id="CBUH010000169">
    <property type="protein sequence ID" value="CDI43377.1"/>
    <property type="molecule type" value="Genomic_DNA"/>
</dbReference>
<evidence type="ECO:0000313" key="2">
    <source>
        <dbReference type="EMBL" id="CDI43377.1"/>
    </source>
</evidence>
<accession>U4QFN7</accession>
<dbReference type="EMBL" id="CBUH010000169">
    <property type="protein sequence ID" value="CDI43295.1"/>
    <property type="molecule type" value="Genomic_DNA"/>
</dbReference>
<comment type="caution">
    <text evidence="2">The sequence shown here is derived from an EMBL/GenBank/DDBJ whole genome shotgun (WGS) entry which is preliminary data.</text>
</comment>
<dbReference type="AlphaFoldDB" id="U4QFN7"/>
<proteinExistence type="predicted"/>
<organism evidence="2 3">
    <name type="scientific">Lactobacillus helveticus CIRM-BIA 953</name>
    <dbReference type="NCBI Taxonomy" id="1226335"/>
    <lineage>
        <taxon>Bacteria</taxon>
        <taxon>Bacillati</taxon>
        <taxon>Bacillota</taxon>
        <taxon>Bacilli</taxon>
        <taxon>Lactobacillales</taxon>
        <taxon>Lactobacillaceae</taxon>
        <taxon>Lactobacillus</taxon>
    </lineage>
</organism>
<dbReference type="RefSeq" id="WP_023061950.1">
    <property type="nucleotide sequence ID" value="NZ_CBUH010000169.1"/>
</dbReference>
<evidence type="ECO:0000313" key="1">
    <source>
        <dbReference type="EMBL" id="CDI43295.1"/>
    </source>
</evidence>
<reference evidence="2 3" key="1">
    <citation type="submission" date="2013-09" db="EMBL/GenBank/DDBJ databases">
        <title>Draft Genome Sequence of five Lactobacillus helveticus strains CIRM-BIA 101T, 103, 104, 951 and 953 isolated from milk product.</title>
        <authorList>
            <person name="Valence F."/>
            <person name="Chuat V."/>
            <person name="Ma L."/>
            <person name="Creno S."/>
            <person name="Falentin H."/>
            <person name="Lortal S."/>
            <person name="Bizet C."/>
            <person name="Clermont D."/>
            <person name="Loux V."/>
            <person name="Bouchier C."/>
            <person name="Cousin S."/>
        </authorList>
    </citation>
    <scope>NUCLEOTIDE SEQUENCE [LARGE SCALE GENOMIC DNA]</scope>
    <source>
        <strain evidence="2 3">CIRM-BIA 953</strain>
    </source>
</reference>
<gene>
    <name evidence="1" type="ORF">LHCIRMBIA953_02566</name>
    <name evidence="2" type="ORF">LHCIRMBIA953_02650</name>
</gene>
<protein>
    <submittedName>
        <fullName evidence="2">Uncharacterized protein</fullName>
    </submittedName>
</protein>
<evidence type="ECO:0000313" key="3">
    <source>
        <dbReference type="Proteomes" id="UP000017243"/>
    </source>
</evidence>
<sequence>MSVKITDDDNGWKKIKHELDVLNRYQVVIGFWGNKKLLEIVTVLEYGTTIRAKNYDWLFIPSKNDDLGDDGLPMSTKEWREKHPDKPLFKAGHVLAINDKESPNGLKIIFYLVKQVKIPARPFLRKASIENEHKYARLAKVGVERIIDGQATGKGLLDLLGHTAVSDIRRTMRLLLKPGNAPLTIDNKGFNDPLIGRHAGGQGGALINKVTYKIIPKGD</sequence>